<organism evidence="2 3">
    <name type="scientific">Malassezia arunalokei</name>
    <dbReference type="NCBI Taxonomy" id="1514897"/>
    <lineage>
        <taxon>Eukaryota</taxon>
        <taxon>Fungi</taxon>
        <taxon>Dikarya</taxon>
        <taxon>Basidiomycota</taxon>
        <taxon>Ustilaginomycotina</taxon>
        <taxon>Malasseziomycetes</taxon>
        <taxon>Malasseziales</taxon>
        <taxon>Malasseziaceae</taxon>
        <taxon>Malassezia</taxon>
    </lineage>
</organism>
<evidence type="ECO:0008006" key="4">
    <source>
        <dbReference type="Google" id="ProtNLM"/>
    </source>
</evidence>
<dbReference type="AlphaFoldDB" id="A0AAJ6CKE5"/>
<dbReference type="Proteomes" id="UP001217582">
    <property type="component" value="Chromosome 3"/>
</dbReference>
<gene>
    <name evidence="2" type="ORF">MARU1_001875</name>
</gene>
<evidence type="ECO:0000256" key="1">
    <source>
        <dbReference type="SAM" id="MobiDB-lite"/>
    </source>
</evidence>
<dbReference type="EMBL" id="CP119918">
    <property type="protein sequence ID" value="WFD15851.1"/>
    <property type="molecule type" value="Genomic_DNA"/>
</dbReference>
<dbReference type="SUPFAM" id="SSF52833">
    <property type="entry name" value="Thioredoxin-like"/>
    <property type="match status" value="1"/>
</dbReference>
<dbReference type="InterPro" id="IPR036249">
    <property type="entry name" value="Thioredoxin-like_sf"/>
</dbReference>
<sequence>MSAWQDAPDLGAYTAQADSDEEVLAELEREVEALNEADADDAERVTGKGRGSDDRDLSQVFEEYRAQRLAEMQAQYVHVTHGRMAARIGADTSDPNRGKYVQVEDERELLSSSVREPKVVIHFAKKEFRRCHILDRHLEHLARQHPGTLFLKTYVEHAPFLVQKLDIRVLPCLMAFVQGVCKDKLIGFQDFGNSDAFTTAALEWRLGQTGTYAPLMLGVILPQQKPSKPILGFGVPTAAAQEPDDWD</sequence>
<protein>
    <recommendedName>
        <fullName evidence="4">Thioredoxin-like protein</fullName>
    </recommendedName>
</protein>
<dbReference type="CDD" id="cd02989">
    <property type="entry name" value="Phd_like_TxnDC9"/>
    <property type="match status" value="1"/>
</dbReference>
<evidence type="ECO:0000313" key="2">
    <source>
        <dbReference type="EMBL" id="WFD15851.1"/>
    </source>
</evidence>
<proteinExistence type="predicted"/>
<feature type="region of interest" description="Disordered" evidence="1">
    <location>
        <begin position="1"/>
        <end position="56"/>
    </location>
</feature>
<keyword evidence="3" id="KW-1185">Reference proteome</keyword>
<name>A0AAJ6CKE5_9BASI</name>
<feature type="compositionally biased region" description="Basic and acidic residues" evidence="1">
    <location>
        <begin position="42"/>
        <end position="56"/>
    </location>
</feature>
<accession>A0AAJ6CKE5</accession>
<dbReference type="Gene3D" id="3.40.30.10">
    <property type="entry name" value="Glutaredoxin"/>
    <property type="match status" value="1"/>
</dbReference>
<dbReference type="PANTHER" id="PTHR21148">
    <property type="entry name" value="THIOREDOXIN DOMAIN-CONTAINING PROTEIN 9"/>
    <property type="match status" value="1"/>
</dbReference>
<evidence type="ECO:0000313" key="3">
    <source>
        <dbReference type="Proteomes" id="UP001217582"/>
    </source>
</evidence>
<reference evidence="2 3" key="1">
    <citation type="submission" date="2023-03" db="EMBL/GenBank/DDBJ databases">
        <title>Mating type loci evolution in Malassezia.</title>
        <authorList>
            <person name="Coelho M.A."/>
        </authorList>
    </citation>
    <scope>NUCLEOTIDE SEQUENCE [LARGE SCALE GENOMIC DNA]</scope>
    <source>
        <strain evidence="2 3">CBS 13387</strain>
    </source>
</reference>